<proteinExistence type="predicted"/>
<keyword evidence="2" id="KW-0677">Repeat</keyword>
<evidence type="ECO:0000256" key="6">
    <source>
        <dbReference type="SAM" id="MobiDB-lite"/>
    </source>
</evidence>
<evidence type="ECO:0000256" key="5">
    <source>
        <dbReference type="PROSITE-ProRule" id="PRU00042"/>
    </source>
</evidence>
<dbReference type="InterPro" id="IPR036236">
    <property type="entry name" value="Znf_C2H2_sf"/>
</dbReference>
<dbReference type="EMBL" id="BGPR01017870">
    <property type="protein sequence ID" value="GBN77506.1"/>
    <property type="molecule type" value="Genomic_DNA"/>
</dbReference>
<evidence type="ECO:0000256" key="3">
    <source>
        <dbReference type="ARBA" id="ARBA00022771"/>
    </source>
</evidence>
<dbReference type="PANTHER" id="PTHR24379">
    <property type="entry name" value="KRAB AND ZINC FINGER DOMAIN-CONTAINING"/>
    <property type="match status" value="1"/>
</dbReference>
<dbReference type="PROSITE" id="PS50157">
    <property type="entry name" value="ZINC_FINGER_C2H2_2"/>
    <property type="match status" value="4"/>
</dbReference>
<evidence type="ECO:0000256" key="4">
    <source>
        <dbReference type="ARBA" id="ARBA00022833"/>
    </source>
</evidence>
<dbReference type="AlphaFoldDB" id="A0A4Y2RQ79"/>
<dbReference type="OrthoDB" id="654211at2759"/>
<dbReference type="InterPro" id="IPR013087">
    <property type="entry name" value="Znf_C2H2_type"/>
</dbReference>
<keyword evidence="3 5" id="KW-0863">Zinc-finger</keyword>
<dbReference type="Gene3D" id="3.30.160.60">
    <property type="entry name" value="Classic Zinc Finger"/>
    <property type="match status" value="4"/>
</dbReference>
<evidence type="ECO:0000256" key="1">
    <source>
        <dbReference type="ARBA" id="ARBA00022723"/>
    </source>
</evidence>
<reference evidence="9 10" key="1">
    <citation type="journal article" date="2019" name="Sci. Rep.">
        <title>Orb-weaving spider Araneus ventricosus genome elucidates the spidroin gene catalogue.</title>
        <authorList>
            <person name="Kono N."/>
            <person name="Nakamura H."/>
            <person name="Ohtoshi R."/>
            <person name="Moran D.A.P."/>
            <person name="Shinohara A."/>
            <person name="Yoshida Y."/>
            <person name="Fujiwara M."/>
            <person name="Mori M."/>
            <person name="Tomita M."/>
            <person name="Arakawa K."/>
        </authorList>
    </citation>
    <scope>NUCLEOTIDE SEQUENCE [LARGE SCALE GENOMIC DNA]</scope>
</reference>
<feature type="domain" description="C2H2-type" evidence="7">
    <location>
        <begin position="443"/>
        <end position="470"/>
    </location>
</feature>
<evidence type="ECO:0000313" key="8">
    <source>
        <dbReference type="EMBL" id="GBN77340.1"/>
    </source>
</evidence>
<dbReference type="GO" id="GO:0008270">
    <property type="term" value="F:zinc ion binding"/>
    <property type="evidence" value="ECO:0007669"/>
    <property type="project" value="UniProtKB-KW"/>
</dbReference>
<dbReference type="PROSITE" id="PS00028">
    <property type="entry name" value="ZINC_FINGER_C2H2_1"/>
    <property type="match status" value="4"/>
</dbReference>
<organism evidence="9 10">
    <name type="scientific">Araneus ventricosus</name>
    <name type="common">Orbweaver spider</name>
    <name type="synonym">Epeira ventricosa</name>
    <dbReference type="NCBI Taxonomy" id="182803"/>
    <lineage>
        <taxon>Eukaryota</taxon>
        <taxon>Metazoa</taxon>
        <taxon>Ecdysozoa</taxon>
        <taxon>Arthropoda</taxon>
        <taxon>Chelicerata</taxon>
        <taxon>Arachnida</taxon>
        <taxon>Araneae</taxon>
        <taxon>Araneomorphae</taxon>
        <taxon>Entelegynae</taxon>
        <taxon>Araneoidea</taxon>
        <taxon>Araneidae</taxon>
        <taxon>Araneus</taxon>
    </lineage>
</organism>
<sequence>MIVYCCVICSTPNYSEVLRCSVCGGDQFLEQNLNLTHSESTVAQTTNTRHESTKLTGEVDGQVIDSRPSQHQQNVSAWKDIIFPFEHSSVIECRRSQNADTINIRNQNIPLGQEQLLQHFSQDPTVVNILSPEIHNNSDYRHSLHAIDNDTCNPSSINFLSDLNIPNPEITFAGQTNYIRQSSNPTAEVASQVIGSSHIQREQNESPWIDFNFPYEDSSVSEYRRSQDADTINFRGQDICWEQEQIFSHVPNVMNTLSPEMQNSWGPTLSFHRQDDESANSCVNCLTSPLSATCANLQHLMHISHQSSSTERENQSSIEMMLQMQRNVESSEIENIGDQILFAGSSASASCMSQSVPENFIIDHNVRDTRNKASHSSADLSSTRGNSSTGNLFSEDLESVNEASQQDAHSSEKQTRLGGMENDPALSALPVKRSPSPTSKLVFECKKCTRKYTKDFLLNAHMQDHDKKNPYKCNKCPMEFQYESWLRRHYEVHTEEKPFKCNQCDFECKRKEHLKRHIGYRHKSQLSSQQIPSKKKFKCVQCSRKFIQEAAFNAHVLNNICDPNRFTCDQCSSKFRSESSLKYHYRFHMGEKPFKCDQCAYASSSKVNLKMHQYTKHKK</sequence>
<gene>
    <name evidence="9" type="primary">ZNF701_3</name>
    <name evidence="8" type="synonym">ZNF701_0</name>
    <name evidence="9" type="ORF">AVEN_31576_1</name>
    <name evidence="8" type="ORF">AVEN_71873_1</name>
</gene>
<keyword evidence="1" id="KW-0479">Metal-binding</keyword>
<keyword evidence="4" id="KW-0862">Zinc</keyword>
<dbReference type="FunFam" id="3.30.160.60:FF:000448">
    <property type="entry name" value="RE1-silencing transcription factor A"/>
    <property type="match status" value="1"/>
</dbReference>
<evidence type="ECO:0000259" key="7">
    <source>
        <dbReference type="PROSITE" id="PS50157"/>
    </source>
</evidence>
<name>A0A4Y2RQ79_ARAVE</name>
<feature type="domain" description="C2H2-type" evidence="7">
    <location>
        <begin position="471"/>
        <end position="498"/>
    </location>
</feature>
<comment type="caution">
    <text evidence="9">The sequence shown here is derived from an EMBL/GenBank/DDBJ whole genome shotgun (WGS) entry which is preliminary data.</text>
</comment>
<feature type="domain" description="C2H2-type" evidence="7">
    <location>
        <begin position="566"/>
        <end position="593"/>
    </location>
</feature>
<evidence type="ECO:0000313" key="10">
    <source>
        <dbReference type="Proteomes" id="UP000499080"/>
    </source>
</evidence>
<feature type="domain" description="C2H2-type" evidence="7">
    <location>
        <begin position="594"/>
        <end position="619"/>
    </location>
</feature>
<feature type="region of interest" description="Disordered" evidence="6">
    <location>
        <begin position="372"/>
        <end position="437"/>
    </location>
</feature>
<evidence type="ECO:0000313" key="9">
    <source>
        <dbReference type="EMBL" id="GBN77506.1"/>
    </source>
</evidence>
<dbReference type="FunFam" id="3.30.160.60:FF:000446">
    <property type="entry name" value="Zinc finger protein"/>
    <property type="match status" value="1"/>
</dbReference>
<dbReference type="SMART" id="SM00355">
    <property type="entry name" value="ZnF_C2H2"/>
    <property type="match status" value="6"/>
</dbReference>
<dbReference type="Pfam" id="PF00096">
    <property type="entry name" value="zf-C2H2"/>
    <property type="match status" value="1"/>
</dbReference>
<keyword evidence="10" id="KW-1185">Reference proteome</keyword>
<accession>A0A4Y2RQ79</accession>
<dbReference type="GO" id="GO:0005634">
    <property type="term" value="C:nucleus"/>
    <property type="evidence" value="ECO:0007669"/>
    <property type="project" value="UniProtKB-ARBA"/>
</dbReference>
<dbReference type="Proteomes" id="UP000499080">
    <property type="component" value="Unassembled WGS sequence"/>
</dbReference>
<dbReference type="EMBL" id="BGPR01017805">
    <property type="protein sequence ID" value="GBN77340.1"/>
    <property type="molecule type" value="Genomic_DNA"/>
</dbReference>
<evidence type="ECO:0000256" key="2">
    <source>
        <dbReference type="ARBA" id="ARBA00022737"/>
    </source>
</evidence>
<protein>
    <submittedName>
        <fullName evidence="9">Zinc finger protein 701</fullName>
    </submittedName>
</protein>
<dbReference type="SUPFAM" id="SSF57667">
    <property type="entry name" value="beta-beta-alpha zinc fingers"/>
    <property type="match status" value="3"/>
</dbReference>
<feature type="compositionally biased region" description="Polar residues" evidence="6">
    <location>
        <begin position="374"/>
        <end position="392"/>
    </location>
</feature>
<dbReference type="PANTHER" id="PTHR24379:SF121">
    <property type="entry name" value="C2H2-TYPE DOMAIN-CONTAINING PROTEIN"/>
    <property type="match status" value="1"/>
</dbReference>